<evidence type="ECO:0000256" key="4">
    <source>
        <dbReference type="ARBA" id="ARBA00022452"/>
    </source>
</evidence>
<dbReference type="EMBL" id="PDDY01000001">
    <property type="protein sequence ID" value="PEH42316.1"/>
    <property type="molecule type" value="Genomic_DNA"/>
</dbReference>
<evidence type="ECO:0000256" key="10">
    <source>
        <dbReference type="ARBA" id="ARBA00023237"/>
    </source>
</evidence>
<evidence type="ECO:0000256" key="11">
    <source>
        <dbReference type="SAM" id="SignalP"/>
    </source>
</evidence>
<evidence type="ECO:0000259" key="12">
    <source>
        <dbReference type="Pfam" id="PF13609"/>
    </source>
</evidence>
<dbReference type="Proteomes" id="UP000220629">
    <property type="component" value="Unassembled WGS sequence"/>
</dbReference>
<feature type="signal peptide" evidence="11">
    <location>
        <begin position="1"/>
        <end position="24"/>
    </location>
</feature>
<dbReference type="GO" id="GO:0009279">
    <property type="term" value="C:cell outer membrane"/>
    <property type="evidence" value="ECO:0007669"/>
    <property type="project" value="UniProtKB-SubCell"/>
</dbReference>
<dbReference type="Pfam" id="PF13609">
    <property type="entry name" value="Porin_4"/>
    <property type="match status" value="1"/>
</dbReference>
<keyword evidence="5" id="KW-0812">Transmembrane</keyword>
<dbReference type="SUPFAM" id="SSF56935">
    <property type="entry name" value="Porins"/>
    <property type="match status" value="1"/>
</dbReference>
<keyword evidence="10" id="KW-0998">Cell outer membrane</keyword>
<dbReference type="GO" id="GO:0006811">
    <property type="term" value="P:monoatomic ion transport"/>
    <property type="evidence" value="ECO:0007669"/>
    <property type="project" value="UniProtKB-KW"/>
</dbReference>
<dbReference type="RefSeq" id="WP_098152114.1">
    <property type="nucleotide sequence ID" value="NZ_CADEQH010000001.1"/>
</dbReference>
<dbReference type="GO" id="GO:0015288">
    <property type="term" value="F:porin activity"/>
    <property type="evidence" value="ECO:0007669"/>
    <property type="project" value="UniProtKB-KW"/>
</dbReference>
<evidence type="ECO:0000256" key="2">
    <source>
        <dbReference type="ARBA" id="ARBA00011233"/>
    </source>
</evidence>
<dbReference type="InterPro" id="IPR050298">
    <property type="entry name" value="Gram-neg_bact_OMP"/>
</dbReference>
<keyword evidence="6 11" id="KW-0732">Signal</keyword>
<comment type="subcellular location">
    <subcellularLocation>
        <location evidence="1">Cell outer membrane</location>
        <topology evidence="1">Multi-pass membrane protein</topology>
    </subcellularLocation>
</comment>
<dbReference type="PANTHER" id="PTHR34501:SF9">
    <property type="entry name" value="MAJOR OUTER MEMBRANE PROTEIN P.IA"/>
    <property type="match status" value="1"/>
</dbReference>
<evidence type="ECO:0000256" key="1">
    <source>
        <dbReference type="ARBA" id="ARBA00004571"/>
    </source>
</evidence>
<dbReference type="AlphaFoldDB" id="A0A2A7SFJ7"/>
<feature type="chain" id="PRO_5012314999" evidence="11">
    <location>
        <begin position="25"/>
        <end position="373"/>
    </location>
</feature>
<evidence type="ECO:0000256" key="5">
    <source>
        <dbReference type="ARBA" id="ARBA00022692"/>
    </source>
</evidence>
<feature type="domain" description="Porin" evidence="12">
    <location>
        <begin position="17"/>
        <end position="336"/>
    </location>
</feature>
<dbReference type="PANTHER" id="PTHR34501">
    <property type="entry name" value="PROTEIN YDDL-RELATED"/>
    <property type="match status" value="1"/>
</dbReference>
<evidence type="ECO:0000256" key="9">
    <source>
        <dbReference type="ARBA" id="ARBA00023136"/>
    </source>
</evidence>
<dbReference type="InterPro" id="IPR033900">
    <property type="entry name" value="Gram_neg_porin_domain"/>
</dbReference>
<evidence type="ECO:0000256" key="6">
    <source>
        <dbReference type="ARBA" id="ARBA00022729"/>
    </source>
</evidence>
<accession>A0A2A7SFJ7</accession>
<evidence type="ECO:0000256" key="3">
    <source>
        <dbReference type="ARBA" id="ARBA00022448"/>
    </source>
</evidence>
<organism evidence="13 14">
    <name type="scientific">Burkholderia gladioli</name>
    <name type="common">Pseudomonas marginata</name>
    <name type="synonym">Phytomonas marginata</name>
    <dbReference type="NCBI Taxonomy" id="28095"/>
    <lineage>
        <taxon>Bacteria</taxon>
        <taxon>Pseudomonadati</taxon>
        <taxon>Pseudomonadota</taxon>
        <taxon>Betaproteobacteria</taxon>
        <taxon>Burkholderiales</taxon>
        <taxon>Burkholderiaceae</taxon>
        <taxon>Burkholderia</taxon>
    </lineage>
</organism>
<sequence>MVPFIGRPRAAVPFALLISSACTAAFAQSSVTLYGSLDAGVAYVNNRDGHSQVAMLQGVAQPDRFGLTGTEALGGGWSAVFRLENGFFTNNGALARANTLFSRQAYVGLSSTHYGTLTLGEQSSFNYDWVAPLGNNFQGNNLLAAHPGNLDGLVETTSAQEANLIKYRSAVWNGLSFGLLYGLGGVAGDFSNGRIAGGAASYTNGPLAIAAAYVDEHDRALGPMLGDTTAGLGLSSFQGKPALSYVADKIENTGVGARYDFGRLRLHAVFTHVRIVSGSFADSYRTWETGATWLSTPANAIVGGIAATGFIGRHYLTATLGDVYSLSKSTQVYLQAVAQQATGTTDARASIFSVGASGTPRQLAFVTGIHHLF</sequence>
<name>A0A2A7SFJ7_BURGA</name>
<protein>
    <submittedName>
        <fullName evidence="13">Porin</fullName>
    </submittedName>
</protein>
<dbReference type="PROSITE" id="PS51257">
    <property type="entry name" value="PROKAR_LIPOPROTEIN"/>
    <property type="match status" value="1"/>
</dbReference>
<evidence type="ECO:0000313" key="14">
    <source>
        <dbReference type="Proteomes" id="UP000220629"/>
    </source>
</evidence>
<comment type="subunit">
    <text evidence="2">Homotrimer.</text>
</comment>
<keyword evidence="8" id="KW-0626">Porin</keyword>
<dbReference type="InterPro" id="IPR023614">
    <property type="entry name" value="Porin_dom_sf"/>
</dbReference>
<keyword evidence="9" id="KW-0472">Membrane</keyword>
<comment type="caution">
    <text evidence="13">The sequence shown here is derived from an EMBL/GenBank/DDBJ whole genome shotgun (WGS) entry which is preliminary data.</text>
</comment>
<proteinExistence type="predicted"/>
<gene>
    <name evidence="13" type="ORF">CRM94_09240</name>
</gene>
<dbReference type="CDD" id="cd00342">
    <property type="entry name" value="gram_neg_porins"/>
    <property type="match status" value="1"/>
</dbReference>
<keyword evidence="7" id="KW-0406">Ion transport</keyword>
<evidence type="ECO:0000313" key="13">
    <source>
        <dbReference type="EMBL" id="PEH42316.1"/>
    </source>
</evidence>
<keyword evidence="3" id="KW-0813">Transport</keyword>
<evidence type="ECO:0000256" key="7">
    <source>
        <dbReference type="ARBA" id="ARBA00023065"/>
    </source>
</evidence>
<evidence type="ECO:0000256" key="8">
    <source>
        <dbReference type="ARBA" id="ARBA00023114"/>
    </source>
</evidence>
<dbReference type="Gene3D" id="2.40.160.10">
    <property type="entry name" value="Porin"/>
    <property type="match status" value="1"/>
</dbReference>
<reference evidence="14" key="1">
    <citation type="submission" date="2017-09" db="EMBL/GenBank/DDBJ databases">
        <title>FDA dAtabase for Regulatory Grade micrObial Sequences (FDA-ARGOS): Supporting development and validation of Infectious Disease Dx tests.</title>
        <authorList>
            <person name="Minogue T."/>
            <person name="Wolcott M."/>
            <person name="Wasieloski L."/>
            <person name="Aguilar W."/>
            <person name="Moore D."/>
            <person name="Tallon L."/>
            <person name="Sadzewicz L."/>
            <person name="Ott S."/>
            <person name="Zhao X."/>
            <person name="Nagaraj S."/>
            <person name="Vavikolanu K."/>
            <person name="Aluvathingal J."/>
            <person name="Nadendla S."/>
            <person name="Sichtig H."/>
        </authorList>
    </citation>
    <scope>NUCLEOTIDE SEQUENCE [LARGE SCALE GENOMIC DNA]</scope>
    <source>
        <strain evidence="14">FDAARGOS_390</strain>
    </source>
</reference>
<dbReference type="GO" id="GO:0046930">
    <property type="term" value="C:pore complex"/>
    <property type="evidence" value="ECO:0007669"/>
    <property type="project" value="UniProtKB-KW"/>
</dbReference>
<keyword evidence="4" id="KW-1134">Transmembrane beta strand</keyword>